<gene>
    <name evidence="2" type="ORF">LRP29_01295</name>
</gene>
<evidence type="ECO:0000313" key="3">
    <source>
        <dbReference type="Proteomes" id="UP001060070"/>
    </source>
</evidence>
<keyword evidence="3" id="KW-1185">Reference proteome</keyword>
<dbReference type="Pfam" id="PF05016">
    <property type="entry name" value="ParE_toxin"/>
    <property type="match status" value="1"/>
</dbReference>
<dbReference type="RefSeq" id="WP_024501849.1">
    <property type="nucleotide sequence ID" value="NZ_CP088147.1"/>
</dbReference>
<dbReference type="InterPro" id="IPR035093">
    <property type="entry name" value="RelE/ParE_toxin_dom_sf"/>
</dbReference>
<dbReference type="InterPro" id="IPR007712">
    <property type="entry name" value="RelE/ParE_toxin"/>
</dbReference>
<accession>A0AB38TC89</accession>
<keyword evidence="1" id="KW-1277">Toxin-antitoxin system</keyword>
<dbReference type="Gene3D" id="3.30.2310.20">
    <property type="entry name" value="RelE-like"/>
    <property type="match status" value="1"/>
</dbReference>
<name>A0AB38TC89_9HYPH</name>
<protein>
    <submittedName>
        <fullName evidence="2">Type II toxin-antitoxin system RelE/ParE family toxin</fullName>
    </submittedName>
</protein>
<dbReference type="Proteomes" id="UP001060070">
    <property type="component" value="Chromosome"/>
</dbReference>
<sequence length="99" mass="11349">MKQRAVIYTPKAGDDLDWIYETVAEASSAVTADGYDQRIRAFCERLDYGSERGSRRDDLLPGLRVTGFERRVTIAFIVEPEQVVILRVFYGGTNWEEEL</sequence>
<proteinExistence type="predicted"/>
<dbReference type="EMBL" id="CP088147">
    <property type="protein sequence ID" value="UTU52122.1"/>
    <property type="molecule type" value="Genomic_DNA"/>
</dbReference>
<reference evidence="2 3" key="1">
    <citation type="journal article" date="2022" name="Microbiol. Resour. Announc.">
        <title>Complete Genome Sequence of Mesorhizobium ciceri Strain R30, a Rhizobium Used as a Commercial Inoculant for Chickpea in Argentina.</title>
        <authorList>
            <person name="Foresto E."/>
            <person name="Revale S."/>
            <person name="Primo E."/>
            <person name="Nievas F."/>
            <person name="Carezzano E."/>
            <person name="Puente M."/>
            <person name="Alzari P."/>
            <person name="Mart M."/>
            <person name="Ben-Assaya M."/>
            <person name="Mornico D."/>
            <person name="Santoro M."/>
            <person name="Mart F."/>
            <person name="Giordano W."/>
            <person name="Bogino P."/>
        </authorList>
    </citation>
    <scope>NUCLEOTIDE SEQUENCE [LARGE SCALE GENOMIC DNA]</scope>
    <source>
        <strain evidence="2 3">R30</strain>
    </source>
</reference>
<evidence type="ECO:0000256" key="1">
    <source>
        <dbReference type="ARBA" id="ARBA00022649"/>
    </source>
</evidence>
<evidence type="ECO:0000313" key="2">
    <source>
        <dbReference type="EMBL" id="UTU52122.1"/>
    </source>
</evidence>
<dbReference type="AlphaFoldDB" id="A0AB38TC89"/>
<organism evidence="2 3">
    <name type="scientific">Mesorhizobium ciceri</name>
    <dbReference type="NCBI Taxonomy" id="39645"/>
    <lineage>
        <taxon>Bacteria</taxon>
        <taxon>Pseudomonadati</taxon>
        <taxon>Pseudomonadota</taxon>
        <taxon>Alphaproteobacteria</taxon>
        <taxon>Hyphomicrobiales</taxon>
        <taxon>Phyllobacteriaceae</taxon>
        <taxon>Mesorhizobium</taxon>
    </lineage>
</organism>